<organism evidence="1">
    <name type="scientific">Amphimedon queenslandica</name>
    <name type="common">Sponge</name>
    <dbReference type="NCBI Taxonomy" id="400682"/>
    <lineage>
        <taxon>Eukaryota</taxon>
        <taxon>Metazoa</taxon>
        <taxon>Porifera</taxon>
        <taxon>Demospongiae</taxon>
        <taxon>Heteroscleromorpha</taxon>
        <taxon>Haplosclerida</taxon>
        <taxon>Niphatidae</taxon>
        <taxon>Amphimedon</taxon>
    </lineage>
</organism>
<dbReference type="InParanoid" id="A0A1X7U4U7"/>
<dbReference type="EnsemblMetazoa" id="Aqu2.1.22559_001">
    <property type="protein sequence ID" value="Aqu2.1.22559_001"/>
    <property type="gene ID" value="Aqu2.1.22559"/>
</dbReference>
<proteinExistence type="predicted"/>
<protein>
    <submittedName>
        <fullName evidence="1">Uncharacterized protein</fullName>
    </submittedName>
</protein>
<reference evidence="1" key="1">
    <citation type="submission" date="2017-05" db="UniProtKB">
        <authorList>
            <consortium name="EnsemblMetazoa"/>
        </authorList>
    </citation>
    <scope>IDENTIFICATION</scope>
</reference>
<name>A0A1X7U4U7_AMPQE</name>
<sequence length="118" mass="13298">MSINASQSTLESELLLVTGITSNFLEINGEIYELEEAISSQSFIKRPLSNETKPQKPKRIKLSSDVDKRLPIPCPLLTVFSKTVYMALTENKLVGTDELRMFRESVFLLWDLSSTKAS</sequence>
<dbReference type="AlphaFoldDB" id="A0A1X7U4U7"/>
<accession>A0A1X7U4U7</accession>
<evidence type="ECO:0000313" key="1">
    <source>
        <dbReference type="EnsemblMetazoa" id="Aqu2.1.22559_001"/>
    </source>
</evidence>